<evidence type="ECO:0000259" key="8">
    <source>
        <dbReference type="PROSITE" id="PS50850"/>
    </source>
</evidence>
<dbReference type="InterPro" id="IPR039672">
    <property type="entry name" value="MFS_2"/>
</dbReference>
<evidence type="ECO:0000256" key="4">
    <source>
        <dbReference type="ARBA" id="ARBA00022692"/>
    </source>
</evidence>
<dbReference type="InterPro" id="IPR001927">
    <property type="entry name" value="Na/Gal_symport"/>
</dbReference>
<feature type="transmembrane region" description="Helical" evidence="7">
    <location>
        <begin position="368"/>
        <end position="388"/>
    </location>
</feature>
<comment type="subcellular location">
    <subcellularLocation>
        <location evidence="1">Cell membrane</location>
        <topology evidence="1">Multi-pass membrane protein</topology>
    </subcellularLocation>
</comment>
<feature type="transmembrane region" description="Helical" evidence="7">
    <location>
        <begin position="51"/>
        <end position="78"/>
    </location>
</feature>
<dbReference type="Gene3D" id="1.20.1250.20">
    <property type="entry name" value="MFS general substrate transporter like domains"/>
    <property type="match status" value="2"/>
</dbReference>
<proteinExistence type="predicted"/>
<dbReference type="EMBL" id="JZCR01000024">
    <property type="protein sequence ID" value="KJW11816.1"/>
    <property type="molecule type" value="Genomic_DNA"/>
</dbReference>
<protein>
    <submittedName>
        <fullName evidence="9">Sodium:solute symporter</fullName>
    </submittedName>
</protein>
<feature type="transmembrane region" description="Helical" evidence="7">
    <location>
        <begin position="90"/>
        <end position="108"/>
    </location>
</feature>
<feature type="transmembrane region" description="Helical" evidence="7">
    <location>
        <begin position="120"/>
        <end position="146"/>
    </location>
</feature>
<keyword evidence="6 7" id="KW-0472">Membrane</keyword>
<feature type="transmembrane region" description="Helical" evidence="7">
    <location>
        <begin position="326"/>
        <end position="347"/>
    </location>
</feature>
<dbReference type="Pfam" id="PF13347">
    <property type="entry name" value="MFS_2"/>
    <property type="match status" value="1"/>
</dbReference>
<feature type="transmembrane region" description="Helical" evidence="7">
    <location>
        <begin position="190"/>
        <end position="211"/>
    </location>
</feature>
<dbReference type="AlphaFoldDB" id="A0A0F3RPB7"/>
<evidence type="ECO:0000313" key="10">
    <source>
        <dbReference type="Proteomes" id="UP000033491"/>
    </source>
</evidence>
<feature type="domain" description="Major facilitator superfamily (MFS) profile" evidence="8">
    <location>
        <begin position="20"/>
        <end position="439"/>
    </location>
</feature>
<dbReference type="RefSeq" id="WP_045808179.1">
    <property type="nucleotide sequence ID" value="NZ_JZCR01000024.1"/>
</dbReference>
<keyword evidence="5 7" id="KW-1133">Transmembrane helix</keyword>
<keyword evidence="4 7" id="KW-0812">Transmembrane</keyword>
<dbReference type="PANTHER" id="PTHR11328">
    <property type="entry name" value="MAJOR FACILITATOR SUPERFAMILY DOMAIN-CONTAINING PROTEIN"/>
    <property type="match status" value="1"/>
</dbReference>
<feature type="transmembrane region" description="Helical" evidence="7">
    <location>
        <begin position="408"/>
        <end position="435"/>
    </location>
</feature>
<gene>
    <name evidence="9" type="ORF">VC81_11320</name>
</gene>
<dbReference type="GO" id="GO:0015293">
    <property type="term" value="F:symporter activity"/>
    <property type="evidence" value="ECO:0007669"/>
    <property type="project" value="InterPro"/>
</dbReference>
<accession>A0A0F3RPB7</accession>
<evidence type="ECO:0000256" key="1">
    <source>
        <dbReference type="ARBA" id="ARBA00004651"/>
    </source>
</evidence>
<keyword evidence="3" id="KW-0762">Sugar transport</keyword>
<keyword evidence="2" id="KW-0813">Transport</keyword>
<dbReference type="NCBIfam" id="TIGR00792">
    <property type="entry name" value="gph"/>
    <property type="match status" value="1"/>
</dbReference>
<evidence type="ECO:0000256" key="2">
    <source>
        <dbReference type="ARBA" id="ARBA00022448"/>
    </source>
</evidence>
<evidence type="ECO:0000256" key="3">
    <source>
        <dbReference type="ARBA" id="ARBA00022597"/>
    </source>
</evidence>
<feature type="transmembrane region" description="Helical" evidence="7">
    <location>
        <begin position="166"/>
        <end position="184"/>
    </location>
</feature>
<feature type="transmembrane region" description="Helical" evidence="7">
    <location>
        <begin position="232"/>
        <end position="252"/>
    </location>
</feature>
<name>A0A0F3RPB7_9LACO</name>
<dbReference type="PANTHER" id="PTHR11328:SF24">
    <property type="entry name" value="MAJOR FACILITATOR SUPERFAMILY (MFS) PROFILE DOMAIN-CONTAINING PROTEIN"/>
    <property type="match status" value="1"/>
</dbReference>
<evidence type="ECO:0000256" key="7">
    <source>
        <dbReference type="SAM" id="Phobius"/>
    </source>
</evidence>
<comment type="caution">
    <text evidence="9">The sequence shown here is derived from an EMBL/GenBank/DDBJ whole genome shotgun (WGS) entry which is preliminary data.</text>
</comment>
<evidence type="ECO:0000256" key="6">
    <source>
        <dbReference type="ARBA" id="ARBA00023136"/>
    </source>
</evidence>
<organism evidence="9 10">
    <name type="scientific">Levilactobacillus spicheri</name>
    <dbReference type="NCBI Taxonomy" id="216463"/>
    <lineage>
        <taxon>Bacteria</taxon>
        <taxon>Bacillati</taxon>
        <taxon>Bacillota</taxon>
        <taxon>Bacilli</taxon>
        <taxon>Lactobacillales</taxon>
        <taxon>Lactobacillaceae</taxon>
        <taxon>Levilactobacillus</taxon>
    </lineage>
</organism>
<feature type="transmembrane region" description="Helical" evidence="7">
    <location>
        <begin position="21"/>
        <end position="45"/>
    </location>
</feature>
<dbReference type="OrthoDB" id="9764596at2"/>
<dbReference type="PROSITE" id="PS50850">
    <property type="entry name" value="MFS"/>
    <property type="match status" value="1"/>
</dbReference>
<evidence type="ECO:0000313" key="9">
    <source>
        <dbReference type="EMBL" id="KJW11816.1"/>
    </source>
</evidence>
<dbReference type="GO" id="GO:0005886">
    <property type="term" value="C:plasma membrane"/>
    <property type="evidence" value="ECO:0007669"/>
    <property type="project" value="UniProtKB-SubCell"/>
</dbReference>
<feature type="transmembrane region" description="Helical" evidence="7">
    <location>
        <begin position="302"/>
        <end position="320"/>
    </location>
</feature>
<dbReference type="SUPFAM" id="SSF103473">
    <property type="entry name" value="MFS general substrate transporter"/>
    <property type="match status" value="1"/>
</dbReference>
<evidence type="ECO:0000256" key="5">
    <source>
        <dbReference type="ARBA" id="ARBA00022989"/>
    </source>
</evidence>
<dbReference type="GO" id="GO:0008643">
    <property type="term" value="P:carbohydrate transport"/>
    <property type="evidence" value="ECO:0007669"/>
    <property type="project" value="InterPro"/>
</dbReference>
<dbReference type="Proteomes" id="UP000033491">
    <property type="component" value="Unassembled WGS sequence"/>
</dbReference>
<dbReference type="InterPro" id="IPR020846">
    <property type="entry name" value="MFS_dom"/>
</dbReference>
<dbReference type="CDD" id="cd17332">
    <property type="entry name" value="MFS_MelB_like"/>
    <property type="match status" value="1"/>
</dbReference>
<dbReference type="PATRIC" id="fig|216463.3.peg.1521"/>
<sequence length="457" mass="50049">MKSQMAEAIKSDEKVPFHRMLAFASTDTAGNLLYTTVTTFILYYYTDVFGLTVAAAGTILLAARVLDAFDAPVWGFIIDHTHTRWGQSRPYFLWMAFPFAIFFVLMFLSPDLSQSGKFWWALVTYLLFGISYTGVGTPISSILPNLSNDSDERIKLNSVRMIGGNIGYFITASFTLTFVAVLGGNNEIAGWRNTAIALAIVGLALLMFAFFDTKEINTERQKSLPIMDSIRAAKSNWPWFILVIAFIFYWLGNASRSAVVVYYTQYNLGVKGFASVLNGLVMFQIIGMLLIPFLVKKFTKTHVLMFGLCLAAVGQVMISFTGKSLVALGVAWAIASVGTGISVSMPFAMLSDTVDYGEWKNGIRASGFLTAIGSSFAIKMGSGFGGWAPSMILSNAGYKAGATQTDAALSAIRFCISYLPAIFFVIGAAIMIFYGRYEKKETEIRATLAANREEVAD</sequence>
<feature type="transmembrane region" description="Helical" evidence="7">
    <location>
        <begin position="272"/>
        <end position="295"/>
    </location>
</feature>
<dbReference type="InterPro" id="IPR036259">
    <property type="entry name" value="MFS_trans_sf"/>
</dbReference>
<dbReference type="GO" id="GO:0006814">
    <property type="term" value="P:sodium ion transport"/>
    <property type="evidence" value="ECO:0007669"/>
    <property type="project" value="InterPro"/>
</dbReference>
<reference evidence="9 10" key="1">
    <citation type="submission" date="2015-03" db="EMBL/GenBank/DDBJ databases">
        <authorList>
            <person name="Zheng J."/>
            <person name="Ganezle M."/>
        </authorList>
    </citation>
    <scope>NUCLEOTIDE SEQUENCE [LARGE SCALE GENOMIC DNA]</scope>
    <source>
        <strain evidence="9 10">LP38</strain>
    </source>
</reference>